<keyword evidence="1" id="KW-0479">Metal-binding</keyword>
<dbReference type="Gene3D" id="3.30.160.60">
    <property type="entry name" value="Classic Zinc Finger"/>
    <property type="match status" value="1"/>
</dbReference>
<evidence type="ECO:0000256" key="1">
    <source>
        <dbReference type="ARBA" id="ARBA00022723"/>
    </source>
</evidence>
<dbReference type="PANTHER" id="PTHR24403:SF105">
    <property type="entry name" value="ZINC FINGER PROTEIN 2-LIKE ISOFORM X1"/>
    <property type="match status" value="1"/>
</dbReference>
<feature type="non-terminal residue" evidence="7">
    <location>
        <position position="258"/>
    </location>
</feature>
<evidence type="ECO:0000256" key="2">
    <source>
        <dbReference type="ARBA" id="ARBA00022737"/>
    </source>
</evidence>
<evidence type="ECO:0000256" key="5">
    <source>
        <dbReference type="PROSITE-ProRule" id="PRU00042"/>
    </source>
</evidence>
<dbReference type="InterPro" id="IPR036236">
    <property type="entry name" value="Znf_C2H2_sf"/>
</dbReference>
<feature type="domain" description="C2H2-type" evidence="6">
    <location>
        <begin position="64"/>
        <end position="91"/>
    </location>
</feature>
<dbReference type="GO" id="GO:0045944">
    <property type="term" value="P:positive regulation of transcription by RNA polymerase II"/>
    <property type="evidence" value="ECO:0007669"/>
    <property type="project" value="TreeGrafter"/>
</dbReference>
<dbReference type="SMART" id="SM00355">
    <property type="entry name" value="ZnF_C2H2"/>
    <property type="match status" value="3"/>
</dbReference>
<evidence type="ECO:0000256" key="3">
    <source>
        <dbReference type="ARBA" id="ARBA00022771"/>
    </source>
</evidence>
<dbReference type="InterPro" id="IPR013087">
    <property type="entry name" value="Znf_C2H2_type"/>
</dbReference>
<dbReference type="Proteomes" id="UP000543287">
    <property type="component" value="Unassembled WGS sequence"/>
</dbReference>
<name>A0A7K9BJ04_DRONO</name>
<dbReference type="EMBL" id="VWZH01000567">
    <property type="protein sequence ID" value="NXG39927.1"/>
    <property type="molecule type" value="Genomic_DNA"/>
</dbReference>
<evidence type="ECO:0000256" key="4">
    <source>
        <dbReference type="ARBA" id="ARBA00022833"/>
    </source>
</evidence>
<dbReference type="AlphaFoldDB" id="A0A7K9BJ04"/>
<proteinExistence type="predicted"/>
<dbReference type="InterPro" id="IPR050688">
    <property type="entry name" value="Zinc_finger/UBP_domain"/>
</dbReference>
<protein>
    <submittedName>
        <fullName evidence="7">ZN462 protein</fullName>
    </submittedName>
</protein>
<organism evidence="7 8">
    <name type="scientific">Dromaius novaehollandiae</name>
    <name type="common">Emu</name>
    <dbReference type="NCBI Taxonomy" id="8790"/>
    <lineage>
        <taxon>Eukaryota</taxon>
        <taxon>Metazoa</taxon>
        <taxon>Chordata</taxon>
        <taxon>Craniata</taxon>
        <taxon>Vertebrata</taxon>
        <taxon>Euteleostomi</taxon>
        <taxon>Archelosauria</taxon>
        <taxon>Archosauria</taxon>
        <taxon>Dinosauria</taxon>
        <taxon>Saurischia</taxon>
        <taxon>Theropoda</taxon>
        <taxon>Coelurosauria</taxon>
        <taxon>Aves</taxon>
        <taxon>Palaeognathae</taxon>
        <taxon>Casuariiformes</taxon>
        <taxon>Dromaiidae</taxon>
        <taxon>Dromaius</taxon>
    </lineage>
</organism>
<keyword evidence="4" id="KW-0862">Zinc</keyword>
<dbReference type="PROSITE" id="PS50157">
    <property type="entry name" value="ZINC_FINGER_C2H2_2"/>
    <property type="match status" value="1"/>
</dbReference>
<dbReference type="PANTHER" id="PTHR24403">
    <property type="entry name" value="ZINC FINGER PROTEIN"/>
    <property type="match status" value="1"/>
</dbReference>
<dbReference type="SUPFAM" id="SSF57667">
    <property type="entry name" value="beta-beta-alpha zinc fingers"/>
    <property type="match status" value="1"/>
</dbReference>
<reference evidence="7 8" key="1">
    <citation type="submission" date="2019-09" db="EMBL/GenBank/DDBJ databases">
        <title>Bird 10,000 Genomes (B10K) Project - Family phase.</title>
        <authorList>
            <person name="Zhang G."/>
        </authorList>
    </citation>
    <scope>NUCLEOTIDE SEQUENCE [LARGE SCALE GENOMIC DNA]</scope>
    <source>
        <strain evidence="7">B10K-LSUMZ-23963</strain>
        <tissue evidence="7">Muscle</tissue>
    </source>
</reference>
<keyword evidence="2" id="KW-0677">Repeat</keyword>
<dbReference type="PROSITE" id="PS00028">
    <property type="entry name" value="ZINC_FINGER_C2H2_1"/>
    <property type="match status" value="1"/>
</dbReference>
<comment type="caution">
    <text evidence="7">The sequence shown here is derived from an EMBL/GenBank/DDBJ whole genome shotgun (WGS) entry which is preliminary data.</text>
</comment>
<gene>
    <name evidence="7" type="primary">Znf462_1</name>
    <name evidence="7" type="ORF">DRONOV_R15201</name>
</gene>
<accession>A0A7K9BJ04</accession>
<evidence type="ECO:0000313" key="8">
    <source>
        <dbReference type="Proteomes" id="UP000543287"/>
    </source>
</evidence>
<sequence length="258" mass="29873">MHVEAGHSAVPEEGPKDLRCPLCLYHTKYKRNMIDHIVLHREERVVPIEVCRSKLSKYLQGVVFRCDKCTFTCSSDESLQQHIEKHNELKPYKCQLCYYETKHTEELDAHLRDEHKVSRNFELVGRVNLDQLEQLKGKTESSSSDEEEKELSLKSEERGQYSCFFFDGGYCNGSCQFHQARFPFSAAWNFRALNESKRGIREDSKLKENTEKTVNTLPVEEKESIEKMVVDFSQNNETAVSIVAADKPLQENSEAKNE</sequence>
<dbReference type="GO" id="GO:0008270">
    <property type="term" value="F:zinc ion binding"/>
    <property type="evidence" value="ECO:0007669"/>
    <property type="project" value="UniProtKB-KW"/>
</dbReference>
<evidence type="ECO:0000259" key="6">
    <source>
        <dbReference type="PROSITE" id="PS50157"/>
    </source>
</evidence>
<keyword evidence="3 5" id="KW-0863">Zinc-finger</keyword>
<dbReference type="FunFam" id="3.30.160.60:FF:000655">
    <property type="entry name" value="Zinc finger protein 462"/>
    <property type="match status" value="1"/>
</dbReference>
<feature type="non-terminal residue" evidence="7">
    <location>
        <position position="1"/>
    </location>
</feature>
<evidence type="ECO:0000313" key="7">
    <source>
        <dbReference type="EMBL" id="NXG39927.1"/>
    </source>
</evidence>
<dbReference type="GO" id="GO:0005634">
    <property type="term" value="C:nucleus"/>
    <property type="evidence" value="ECO:0007669"/>
    <property type="project" value="TreeGrafter"/>
</dbReference>